<keyword evidence="2" id="KW-1015">Disulfide bond</keyword>
<evidence type="ECO:0000313" key="6">
    <source>
        <dbReference type="Proteomes" id="UP001158576"/>
    </source>
</evidence>
<dbReference type="PANTHER" id="PTHR24276:SF98">
    <property type="entry name" value="FI18310P1-RELATED"/>
    <property type="match status" value="1"/>
</dbReference>
<dbReference type="InterPro" id="IPR033116">
    <property type="entry name" value="TRYPSIN_SER"/>
</dbReference>
<gene>
    <name evidence="5" type="ORF">OKIOD_LOCUS9839</name>
</gene>
<evidence type="ECO:0000256" key="2">
    <source>
        <dbReference type="ARBA" id="ARBA00023157"/>
    </source>
</evidence>
<dbReference type="EMBL" id="OU015566">
    <property type="protein sequence ID" value="CAG5104061.1"/>
    <property type="molecule type" value="Genomic_DNA"/>
</dbReference>
<keyword evidence="6" id="KW-1185">Reference proteome</keyword>
<dbReference type="PRINTS" id="PR00722">
    <property type="entry name" value="CHYMOTRYPSIN"/>
</dbReference>
<keyword evidence="3" id="KW-0378">Hydrolase</keyword>
<dbReference type="SUPFAM" id="SSF50494">
    <property type="entry name" value="Trypsin-like serine proteases"/>
    <property type="match status" value="1"/>
</dbReference>
<evidence type="ECO:0000256" key="3">
    <source>
        <dbReference type="RuleBase" id="RU363034"/>
    </source>
</evidence>
<evidence type="ECO:0000313" key="5">
    <source>
        <dbReference type="EMBL" id="CAG5104061.1"/>
    </source>
</evidence>
<dbReference type="SMART" id="SM00020">
    <property type="entry name" value="Tryp_SPc"/>
    <property type="match status" value="1"/>
</dbReference>
<comment type="similarity">
    <text evidence="1">Belongs to the peptidase S1 family.</text>
</comment>
<dbReference type="Gene3D" id="2.40.10.10">
    <property type="entry name" value="Trypsin-like serine proteases"/>
    <property type="match status" value="1"/>
</dbReference>
<dbReference type="InterPro" id="IPR001254">
    <property type="entry name" value="Trypsin_dom"/>
</dbReference>
<keyword evidence="3" id="KW-0645">Protease</keyword>
<accession>A0ABN7SRU2</accession>
<dbReference type="InterPro" id="IPR018114">
    <property type="entry name" value="TRYPSIN_HIS"/>
</dbReference>
<feature type="domain" description="Peptidase S1" evidence="4">
    <location>
        <begin position="34"/>
        <end position="276"/>
    </location>
</feature>
<proteinExistence type="inferred from homology"/>
<evidence type="ECO:0000259" key="4">
    <source>
        <dbReference type="PROSITE" id="PS50240"/>
    </source>
</evidence>
<name>A0ABN7SRU2_OIKDI</name>
<sequence length="336" mass="37042">MHLPFIIFAICSARAEESDNKPAEFAFYRKDQRIINGIDVDISQLPWMAQIIFETSAGTELCGGAVIHEEYVITAAHCLENLSKRNLEDLFVVLGSTEIYSSAPRSKRKQVKEVHVHEYYNNRKIINDIGLLRIEPAEKDLVPKFIKIKESGSEDIGINEECKVAGWGMTSNFGSIAQRLQAVTVNPLTHEACNKAWKPIKKASQFCALGDRPRNSDANSDSCLGDSGGPLFCQIDGEIQLAGIVSFGGAKCGDPKKPGVYTRASFFEEWIREKVPIPTSAPSIETTSTTLLGPELIDSKKDDLETNSTEETTTLTTANDSKMTMISILLYALMSI</sequence>
<keyword evidence="3" id="KW-0720">Serine protease</keyword>
<evidence type="ECO:0000256" key="1">
    <source>
        <dbReference type="ARBA" id="ARBA00007664"/>
    </source>
</evidence>
<protein>
    <submittedName>
        <fullName evidence="5">Oidioi.mRNA.OKI2018_I69.chr1.g1074.t1.cds</fullName>
    </submittedName>
</protein>
<dbReference type="InterPro" id="IPR001314">
    <property type="entry name" value="Peptidase_S1A"/>
</dbReference>
<dbReference type="InterPro" id="IPR050430">
    <property type="entry name" value="Peptidase_S1"/>
</dbReference>
<dbReference type="Pfam" id="PF00089">
    <property type="entry name" value="Trypsin"/>
    <property type="match status" value="1"/>
</dbReference>
<dbReference type="PANTHER" id="PTHR24276">
    <property type="entry name" value="POLYSERASE-RELATED"/>
    <property type="match status" value="1"/>
</dbReference>
<dbReference type="Proteomes" id="UP001158576">
    <property type="component" value="Chromosome 1"/>
</dbReference>
<organism evidence="5 6">
    <name type="scientific">Oikopleura dioica</name>
    <name type="common">Tunicate</name>
    <dbReference type="NCBI Taxonomy" id="34765"/>
    <lineage>
        <taxon>Eukaryota</taxon>
        <taxon>Metazoa</taxon>
        <taxon>Chordata</taxon>
        <taxon>Tunicata</taxon>
        <taxon>Appendicularia</taxon>
        <taxon>Copelata</taxon>
        <taxon>Oikopleuridae</taxon>
        <taxon>Oikopleura</taxon>
    </lineage>
</organism>
<dbReference type="InterPro" id="IPR043504">
    <property type="entry name" value="Peptidase_S1_PA_chymotrypsin"/>
</dbReference>
<reference evidence="5 6" key="1">
    <citation type="submission" date="2021-04" db="EMBL/GenBank/DDBJ databases">
        <authorList>
            <person name="Bliznina A."/>
        </authorList>
    </citation>
    <scope>NUCLEOTIDE SEQUENCE [LARGE SCALE GENOMIC DNA]</scope>
</reference>
<dbReference type="CDD" id="cd00190">
    <property type="entry name" value="Tryp_SPc"/>
    <property type="match status" value="1"/>
</dbReference>
<dbReference type="InterPro" id="IPR009003">
    <property type="entry name" value="Peptidase_S1_PA"/>
</dbReference>
<dbReference type="PROSITE" id="PS00134">
    <property type="entry name" value="TRYPSIN_HIS"/>
    <property type="match status" value="1"/>
</dbReference>
<dbReference type="PROSITE" id="PS50240">
    <property type="entry name" value="TRYPSIN_DOM"/>
    <property type="match status" value="1"/>
</dbReference>
<dbReference type="PROSITE" id="PS00135">
    <property type="entry name" value="TRYPSIN_SER"/>
    <property type="match status" value="1"/>
</dbReference>